<reference evidence="6 8" key="2">
    <citation type="submission" date="2018-11" db="EMBL/GenBank/DDBJ databases">
        <authorList>
            <consortium name="Pathogen Informatics"/>
        </authorList>
    </citation>
    <scope>NUCLEOTIDE SEQUENCE [LARGE SCALE GENOMIC DNA]</scope>
</reference>
<dbReference type="Pfam" id="PF07690">
    <property type="entry name" value="MFS_1"/>
    <property type="match status" value="1"/>
</dbReference>
<dbReference type="AlphaFoldDB" id="A0A158Q6D5"/>
<feature type="transmembrane region" description="Helical" evidence="5">
    <location>
        <begin position="20"/>
        <end position="39"/>
    </location>
</feature>
<evidence type="ECO:0000313" key="7">
    <source>
        <dbReference type="Proteomes" id="UP000038040"/>
    </source>
</evidence>
<keyword evidence="8" id="KW-1185">Reference proteome</keyword>
<dbReference type="GO" id="GO:0016020">
    <property type="term" value="C:membrane"/>
    <property type="evidence" value="ECO:0007669"/>
    <property type="project" value="UniProtKB-SubCell"/>
</dbReference>
<evidence type="ECO:0000256" key="5">
    <source>
        <dbReference type="SAM" id="Phobius"/>
    </source>
</evidence>
<dbReference type="GO" id="GO:0006820">
    <property type="term" value="P:monoatomic anion transport"/>
    <property type="evidence" value="ECO:0007669"/>
    <property type="project" value="TreeGrafter"/>
</dbReference>
<dbReference type="PANTHER" id="PTHR11662">
    <property type="entry name" value="SOLUTE CARRIER FAMILY 17"/>
    <property type="match status" value="1"/>
</dbReference>
<evidence type="ECO:0000256" key="3">
    <source>
        <dbReference type="ARBA" id="ARBA00022989"/>
    </source>
</evidence>
<feature type="transmembrane region" description="Helical" evidence="5">
    <location>
        <begin position="99"/>
        <end position="119"/>
    </location>
</feature>
<name>A0A158Q6D5_DRAME</name>
<dbReference type="PANTHER" id="PTHR11662:SF40">
    <property type="entry name" value="MAJOR FACILITATOR SUPERFAMILY (MFS) PROFILE DOMAIN-CONTAINING PROTEIN"/>
    <property type="match status" value="1"/>
</dbReference>
<evidence type="ECO:0000313" key="8">
    <source>
        <dbReference type="Proteomes" id="UP000274756"/>
    </source>
</evidence>
<evidence type="ECO:0000313" key="6">
    <source>
        <dbReference type="EMBL" id="VDN53440.1"/>
    </source>
</evidence>
<dbReference type="STRING" id="318479.A0A158Q6D5"/>
<evidence type="ECO:0000256" key="4">
    <source>
        <dbReference type="ARBA" id="ARBA00023136"/>
    </source>
</evidence>
<accession>A0A158Q6D5</accession>
<dbReference type="OrthoDB" id="5849588at2759"/>
<dbReference type="WBParaSite" id="DME_0000980901-mRNA-1">
    <property type="protein sequence ID" value="DME_0000980901-mRNA-1"/>
    <property type="gene ID" value="DME_0000980901"/>
</dbReference>
<dbReference type="SUPFAM" id="SSF103473">
    <property type="entry name" value="MFS general substrate transporter"/>
    <property type="match status" value="1"/>
</dbReference>
<dbReference type="InterPro" id="IPR050382">
    <property type="entry name" value="MFS_Na/Anion_cotransporter"/>
</dbReference>
<keyword evidence="4 5" id="KW-0472">Membrane</keyword>
<dbReference type="Proteomes" id="UP000274756">
    <property type="component" value="Unassembled WGS sequence"/>
</dbReference>
<comment type="subcellular location">
    <subcellularLocation>
        <location evidence="1">Membrane</location>
        <topology evidence="1">Multi-pass membrane protein</topology>
    </subcellularLocation>
</comment>
<proteinExistence type="predicted"/>
<feature type="transmembrane region" description="Helical" evidence="5">
    <location>
        <begin position="46"/>
        <end position="65"/>
    </location>
</feature>
<feature type="transmembrane region" description="Helical" evidence="5">
    <location>
        <begin position="185"/>
        <end position="207"/>
    </location>
</feature>
<dbReference type="InterPro" id="IPR036259">
    <property type="entry name" value="MFS_trans_sf"/>
</dbReference>
<keyword evidence="2 5" id="KW-0812">Transmembrane</keyword>
<sequence length="247" mass="27462">LPTIYHIFAQRVSVEYRSTIFSYLAASGSIGQTFAAIICPHLTWEVSFYLFGAIGLYWCVLWIKYSSDLPKSLSVQLLCQKTKNPLRSWDRFIFSSPLLAIYFAHFCMNWTTYVIMHWLPTYLRATLRTDSIGVSLAALPYLANSIFSIGSSIFFINWLISLSMGILAFNSAGHLSNHVDVAPNYAGITFAISNTIATLPGLTVGPFTAKLVIDSSGRWWPAFILAGVLNFVGAIVYVNYASVKKVV</sequence>
<keyword evidence="3 5" id="KW-1133">Transmembrane helix</keyword>
<evidence type="ECO:0000313" key="9">
    <source>
        <dbReference type="WBParaSite" id="DME_0000980901-mRNA-1"/>
    </source>
</evidence>
<gene>
    <name evidence="6" type="ORF">DME_LOCUS3413</name>
</gene>
<dbReference type="InterPro" id="IPR011701">
    <property type="entry name" value="MFS"/>
</dbReference>
<protein>
    <submittedName>
        <fullName evidence="9">MFS domain-containing protein</fullName>
    </submittedName>
</protein>
<evidence type="ECO:0000256" key="2">
    <source>
        <dbReference type="ARBA" id="ARBA00022692"/>
    </source>
</evidence>
<organism evidence="7 9">
    <name type="scientific">Dracunculus medinensis</name>
    <name type="common">Guinea worm</name>
    <dbReference type="NCBI Taxonomy" id="318479"/>
    <lineage>
        <taxon>Eukaryota</taxon>
        <taxon>Metazoa</taxon>
        <taxon>Ecdysozoa</taxon>
        <taxon>Nematoda</taxon>
        <taxon>Chromadorea</taxon>
        <taxon>Rhabditida</taxon>
        <taxon>Spirurina</taxon>
        <taxon>Dracunculoidea</taxon>
        <taxon>Dracunculidae</taxon>
        <taxon>Dracunculus</taxon>
    </lineage>
</organism>
<dbReference type="Gene3D" id="1.20.1250.20">
    <property type="entry name" value="MFS general substrate transporter like domains"/>
    <property type="match status" value="1"/>
</dbReference>
<dbReference type="EMBL" id="UYYG01000131">
    <property type="protein sequence ID" value="VDN53440.1"/>
    <property type="molecule type" value="Genomic_DNA"/>
</dbReference>
<reference evidence="9" key="1">
    <citation type="submission" date="2016-04" db="UniProtKB">
        <authorList>
            <consortium name="WormBaseParasite"/>
        </authorList>
    </citation>
    <scope>IDENTIFICATION</scope>
</reference>
<dbReference type="Proteomes" id="UP000038040">
    <property type="component" value="Unplaced"/>
</dbReference>
<dbReference type="GO" id="GO:0022857">
    <property type="term" value="F:transmembrane transporter activity"/>
    <property type="evidence" value="ECO:0007669"/>
    <property type="project" value="InterPro"/>
</dbReference>
<evidence type="ECO:0000256" key="1">
    <source>
        <dbReference type="ARBA" id="ARBA00004141"/>
    </source>
</evidence>
<feature type="transmembrane region" description="Helical" evidence="5">
    <location>
        <begin position="155"/>
        <end position="173"/>
    </location>
</feature>
<feature type="transmembrane region" description="Helical" evidence="5">
    <location>
        <begin position="219"/>
        <end position="240"/>
    </location>
</feature>